<reference evidence="1" key="2">
    <citation type="submission" date="2014-05" db="EMBL/GenBank/DDBJ databases">
        <title>Genome sequencing of Bartonella spp. isolated from human blood.</title>
        <authorList>
            <person name="Raoult D."/>
        </authorList>
    </citation>
    <scope>NUCLEOTIDE SEQUENCE</scope>
    <source>
        <strain evidence="1">MVT06</strain>
    </source>
</reference>
<reference evidence="1" key="1">
    <citation type="submission" date="2013-11" db="EMBL/GenBank/DDBJ databases">
        <authorList>
            <person name="GENOMES U."/>
        </authorList>
    </citation>
    <scope>NUCLEOTIDE SEQUENCE</scope>
    <source>
        <strain evidence="1">MVT06</strain>
    </source>
</reference>
<organism evidence="1">
    <name type="scientific">Bartonella schoenbuchensis</name>
    <dbReference type="NCBI Taxonomy" id="165694"/>
    <lineage>
        <taxon>Bacteria</taxon>
        <taxon>Pseudomonadati</taxon>
        <taxon>Pseudomonadota</taxon>
        <taxon>Alphaproteobacteria</taxon>
        <taxon>Hyphomicrobiales</taxon>
        <taxon>Bartonellaceae</taxon>
        <taxon>Bartonella</taxon>
    </lineage>
</organism>
<protein>
    <submittedName>
        <fullName evidence="1">Uncharacterized protein</fullName>
    </submittedName>
</protein>
<dbReference type="EMBL" id="HG977196">
    <property type="protein sequence ID" value="CDP80065.1"/>
    <property type="molecule type" value="Genomic_DNA"/>
</dbReference>
<proteinExistence type="predicted"/>
<sequence>MVLQTFCKICIVLPYFEITIIERHYITHNIAALKKVFIKMTYGIKIRRIFIFVRLFQVFQYKKQPE</sequence>
<name>A0A024LRU3_9HYPH</name>
<evidence type="ECO:0000313" key="1">
    <source>
        <dbReference type="EMBL" id="CDP80065.1"/>
    </source>
</evidence>
<accession>A0A024LRU3</accession>
<dbReference type="AlphaFoldDB" id="A0A024LRU3"/>
<gene>
    <name evidence="1" type="ORF">BN1046_00978</name>
</gene>